<sequence length="126" mass="14442">MRFVLDGKTYEVDGISRLSLMDVLRFNRESERGDWGVTWADIEDMLNELRGLTDEDRKRHPAAVWLLALSVWRSFRDSGEALTFEAALDRLPALNSERLKWLPDPEDHKPANPRKARPPRRGSGGA</sequence>
<evidence type="ECO:0000313" key="3">
    <source>
        <dbReference type="Proteomes" id="UP000726105"/>
    </source>
</evidence>
<reference evidence="2 3" key="1">
    <citation type="submission" date="2020-10" db="EMBL/GenBank/DDBJ databases">
        <title>Connecting structure to function with the recovery of over 1000 high-quality activated sludge metagenome-assembled genomes encoding full-length rRNA genes using long-read sequencing.</title>
        <authorList>
            <person name="Singleton C.M."/>
            <person name="Petriglieri F."/>
            <person name="Kristensen J.M."/>
            <person name="Kirkegaard R.H."/>
            <person name="Michaelsen T.Y."/>
            <person name="Andersen M.H."/>
            <person name="Karst S.M."/>
            <person name="Dueholm M.S."/>
            <person name="Nielsen P.H."/>
            <person name="Albertsen M."/>
        </authorList>
    </citation>
    <scope>NUCLEOTIDE SEQUENCE [LARGE SCALE GENOMIC DNA]</scope>
    <source>
        <strain evidence="2">Ega_18-Q3-R5-49_MAXAC.001</strain>
    </source>
</reference>
<accession>A0A935IN66</accession>
<feature type="compositionally biased region" description="Basic and acidic residues" evidence="1">
    <location>
        <begin position="101"/>
        <end position="110"/>
    </location>
</feature>
<evidence type="ECO:0000256" key="1">
    <source>
        <dbReference type="SAM" id="MobiDB-lite"/>
    </source>
</evidence>
<feature type="compositionally biased region" description="Basic residues" evidence="1">
    <location>
        <begin position="111"/>
        <end position="120"/>
    </location>
</feature>
<dbReference type="EMBL" id="JADJIB010000021">
    <property type="protein sequence ID" value="MBK7274967.1"/>
    <property type="molecule type" value="Genomic_DNA"/>
</dbReference>
<dbReference type="Proteomes" id="UP000726105">
    <property type="component" value="Unassembled WGS sequence"/>
</dbReference>
<feature type="region of interest" description="Disordered" evidence="1">
    <location>
        <begin position="101"/>
        <end position="126"/>
    </location>
</feature>
<organism evidence="2 3">
    <name type="scientific">Candidatus Phosphoribacter hodrii</name>
    <dbReference type="NCBI Taxonomy" id="2953743"/>
    <lineage>
        <taxon>Bacteria</taxon>
        <taxon>Bacillati</taxon>
        <taxon>Actinomycetota</taxon>
        <taxon>Actinomycetes</taxon>
        <taxon>Micrococcales</taxon>
        <taxon>Dermatophilaceae</taxon>
        <taxon>Candidatus Phosphoribacter</taxon>
    </lineage>
</organism>
<proteinExistence type="predicted"/>
<protein>
    <submittedName>
        <fullName evidence="2">Uncharacterized protein</fullName>
    </submittedName>
</protein>
<gene>
    <name evidence="2" type="ORF">IPI13_18120</name>
</gene>
<comment type="caution">
    <text evidence="2">The sequence shown here is derived from an EMBL/GenBank/DDBJ whole genome shotgun (WGS) entry which is preliminary data.</text>
</comment>
<dbReference type="AlphaFoldDB" id="A0A935IN66"/>
<name>A0A935IN66_9MICO</name>
<evidence type="ECO:0000313" key="2">
    <source>
        <dbReference type="EMBL" id="MBK7274967.1"/>
    </source>
</evidence>